<protein>
    <submittedName>
        <fullName evidence="3">Uncharacterized protein</fullName>
    </submittedName>
</protein>
<dbReference type="Proteomes" id="UP000663854">
    <property type="component" value="Unassembled WGS sequence"/>
</dbReference>
<dbReference type="Proteomes" id="UP000663870">
    <property type="component" value="Unassembled WGS sequence"/>
</dbReference>
<keyword evidence="4" id="KW-1185">Reference proteome</keyword>
<evidence type="ECO:0000313" key="2">
    <source>
        <dbReference type="EMBL" id="CAF1115552.1"/>
    </source>
</evidence>
<dbReference type="Proteomes" id="UP000663889">
    <property type="component" value="Unassembled WGS sequence"/>
</dbReference>
<sequence length="284" mass="33150">MIRQFCLSYRYRRRKIMSIPSIETDDRSSTIIDDNVSVMVHDLSDTTVTSHTSASWHSVVSDININNNLFVRSHLINTCLKNCFIEPDIRLTTAQEWKLRTCMRRLLSICNLPLKISCIIIKESSLISIENESIPFIDQEQQSLSMIDSSLTSLITHPWLYQDETFHNQLEQLGLYLRILSITDINNGLLEVKLFEFYSKNLQNSTIIHIPLIKSPKFVFHISSSILKLNLRSNNTLLELQFSTRENESIRGNYYKWNEINNEHIKFNINVDIDHSLINQFNII</sequence>
<name>A0A814ZY78_9BILA</name>
<accession>A0A814ZY78</accession>
<dbReference type="EMBL" id="CAJNOH010000525">
    <property type="protein sequence ID" value="CAF1066660.1"/>
    <property type="molecule type" value="Genomic_DNA"/>
</dbReference>
<reference evidence="3" key="1">
    <citation type="submission" date="2021-02" db="EMBL/GenBank/DDBJ databases">
        <authorList>
            <person name="Nowell W R."/>
        </authorList>
    </citation>
    <scope>NUCLEOTIDE SEQUENCE</scope>
</reference>
<dbReference type="EMBL" id="CAJNOU010000917">
    <property type="protein sequence ID" value="CAF1115552.1"/>
    <property type="molecule type" value="Genomic_DNA"/>
</dbReference>
<evidence type="ECO:0000313" key="4">
    <source>
        <dbReference type="Proteomes" id="UP000663870"/>
    </source>
</evidence>
<evidence type="ECO:0000313" key="1">
    <source>
        <dbReference type="EMBL" id="CAF1066660.1"/>
    </source>
</evidence>
<dbReference type="AlphaFoldDB" id="A0A814ZY78"/>
<dbReference type="EMBL" id="CAJNOL010000951">
    <property type="protein sequence ID" value="CAF1247840.1"/>
    <property type="molecule type" value="Genomic_DNA"/>
</dbReference>
<evidence type="ECO:0000313" key="3">
    <source>
        <dbReference type="EMBL" id="CAF1247840.1"/>
    </source>
</evidence>
<proteinExistence type="predicted"/>
<gene>
    <name evidence="3" type="ORF">JXQ802_LOCUS26812</name>
    <name evidence="1" type="ORF">PYM288_LOCUS17936</name>
    <name evidence="2" type="ORF">SEV965_LOCUS16620</name>
</gene>
<comment type="caution">
    <text evidence="3">The sequence shown here is derived from an EMBL/GenBank/DDBJ whole genome shotgun (WGS) entry which is preliminary data.</text>
</comment>
<organism evidence="3 4">
    <name type="scientific">Rotaria sordida</name>
    <dbReference type="NCBI Taxonomy" id="392033"/>
    <lineage>
        <taxon>Eukaryota</taxon>
        <taxon>Metazoa</taxon>
        <taxon>Spiralia</taxon>
        <taxon>Gnathifera</taxon>
        <taxon>Rotifera</taxon>
        <taxon>Eurotatoria</taxon>
        <taxon>Bdelloidea</taxon>
        <taxon>Philodinida</taxon>
        <taxon>Philodinidae</taxon>
        <taxon>Rotaria</taxon>
    </lineage>
</organism>